<dbReference type="Proteomes" id="UP001596036">
    <property type="component" value="Unassembled WGS sequence"/>
</dbReference>
<protein>
    <recommendedName>
        <fullName evidence="3">HNH endonuclease</fullName>
    </recommendedName>
</protein>
<proteinExistence type="predicted"/>
<dbReference type="RefSeq" id="WP_386752986.1">
    <property type="nucleotide sequence ID" value="NZ_JBHSNM010000001.1"/>
</dbReference>
<accession>A0ABW0SJ76</accession>
<sequence length="99" mass="11026">MPAAIGVWLFPGGVVLRKAVRPVAAGRECRGCVKDFRPDVRFCEAHQQRKNLNAESARLRGCSEMQIFCYLRDRRRANKATAGDFPPAAAPHPFPGNFK</sequence>
<name>A0ABW0SJ76_9GAMM</name>
<keyword evidence="2" id="KW-1185">Reference proteome</keyword>
<reference evidence="2" key="1">
    <citation type="journal article" date="2019" name="Int. J. Syst. Evol. Microbiol.">
        <title>The Global Catalogue of Microorganisms (GCM) 10K type strain sequencing project: providing services to taxonomists for standard genome sequencing and annotation.</title>
        <authorList>
            <consortium name="The Broad Institute Genomics Platform"/>
            <consortium name="The Broad Institute Genome Sequencing Center for Infectious Disease"/>
            <person name="Wu L."/>
            <person name="Ma J."/>
        </authorList>
    </citation>
    <scope>NUCLEOTIDE SEQUENCE [LARGE SCALE GENOMIC DNA]</scope>
    <source>
        <strain evidence="2">KACC 11407</strain>
    </source>
</reference>
<organism evidence="1 2">
    <name type="scientific">Lysobacter yangpyeongensis</name>
    <dbReference type="NCBI Taxonomy" id="346182"/>
    <lineage>
        <taxon>Bacteria</taxon>
        <taxon>Pseudomonadati</taxon>
        <taxon>Pseudomonadota</taxon>
        <taxon>Gammaproteobacteria</taxon>
        <taxon>Lysobacterales</taxon>
        <taxon>Lysobacteraceae</taxon>
        <taxon>Lysobacter</taxon>
    </lineage>
</organism>
<comment type="caution">
    <text evidence="1">The sequence shown here is derived from an EMBL/GenBank/DDBJ whole genome shotgun (WGS) entry which is preliminary data.</text>
</comment>
<dbReference type="EMBL" id="JBHSNM010000001">
    <property type="protein sequence ID" value="MFC5569108.1"/>
    <property type="molecule type" value="Genomic_DNA"/>
</dbReference>
<evidence type="ECO:0008006" key="3">
    <source>
        <dbReference type="Google" id="ProtNLM"/>
    </source>
</evidence>
<evidence type="ECO:0000313" key="1">
    <source>
        <dbReference type="EMBL" id="MFC5569108.1"/>
    </source>
</evidence>
<evidence type="ECO:0000313" key="2">
    <source>
        <dbReference type="Proteomes" id="UP001596036"/>
    </source>
</evidence>
<gene>
    <name evidence="1" type="ORF">ACFPN1_03375</name>
</gene>